<dbReference type="STRING" id="767519.SAMN05216559_0683"/>
<keyword evidence="10" id="KW-1185">Reference proteome</keyword>
<name>A0A1I6KES3_9EURY</name>
<dbReference type="Gene3D" id="3.40.50.10840">
    <property type="entry name" value="Putative sugar-binding, N-terminal domain"/>
    <property type="match status" value="1"/>
</dbReference>
<keyword evidence="6" id="KW-0119">Carbohydrate metabolism</keyword>
<dbReference type="Gene3D" id="3.40.980.20">
    <property type="entry name" value="Four-carbon acid sugar kinase, nucleotide binding domain"/>
    <property type="match status" value="1"/>
</dbReference>
<evidence type="ECO:0000256" key="6">
    <source>
        <dbReference type="ARBA" id="ARBA00023277"/>
    </source>
</evidence>
<keyword evidence="2" id="KW-0808">Transferase</keyword>
<dbReference type="SUPFAM" id="SSF142764">
    <property type="entry name" value="YgbK-like"/>
    <property type="match status" value="1"/>
</dbReference>
<evidence type="ECO:0000259" key="8">
    <source>
        <dbReference type="Pfam" id="PF17042"/>
    </source>
</evidence>
<evidence type="ECO:0000256" key="3">
    <source>
        <dbReference type="ARBA" id="ARBA00022741"/>
    </source>
</evidence>
<evidence type="ECO:0000259" key="7">
    <source>
        <dbReference type="Pfam" id="PF07005"/>
    </source>
</evidence>
<dbReference type="GO" id="GO:0016301">
    <property type="term" value="F:kinase activity"/>
    <property type="evidence" value="ECO:0007669"/>
    <property type="project" value="UniProtKB-KW"/>
</dbReference>
<dbReference type="EMBL" id="FOZK01000001">
    <property type="protein sequence ID" value="SFR89755.1"/>
    <property type="molecule type" value="Genomic_DNA"/>
</dbReference>
<dbReference type="InterPro" id="IPR031475">
    <property type="entry name" value="NBD_C"/>
</dbReference>
<dbReference type="Pfam" id="PF07005">
    <property type="entry name" value="SBD_N"/>
    <property type="match status" value="1"/>
</dbReference>
<sequence length="429" mass="42986">MTDRALAEGMTATTLVVADDRSGACDTGHQFAARGFETVVVGRDHSATADVLVVDTDSRYADATTAGERVREVVTTRDPDLVYKKVDSTLRGNLVAEVDAAIAASGADLALVAPAFPAEGRTTVGGYHLVDGTPVAETAAGSDPDAPVETSHLPTRFADSNYPVEHLPVDAVGDASTVADRLADAAGEDGPVVVTCDAATDDHLAAIAAGAPDATGTAGAGLADSPLDVVYVGSAGLARHVTVGRETDPVLGVVGSASPRTFDQLDALPDEQVVVLDGPALIDDEATAVAAAVEQTLDRIEDGTAAVVTAAESTADVEATLQAADAAGLSGSVARERVASGLAAVAARVTRASSPGGYLLSGGAVAAATLDALDAEGLRLTGRAVEDGVPVGRVVGGAAADRPVVTKAGAFGDWRTIRNCLDALAGYDE</sequence>
<evidence type="ECO:0000256" key="1">
    <source>
        <dbReference type="ARBA" id="ARBA00005715"/>
    </source>
</evidence>
<protein>
    <submittedName>
        <fullName evidence="9">Uncharacterized conserved protein YgbK, DUF1537 family</fullName>
    </submittedName>
</protein>
<proteinExistence type="inferred from homology"/>
<dbReference type="InterPro" id="IPR037051">
    <property type="entry name" value="4-carb_acid_sugar_kinase_N_sf"/>
</dbReference>
<evidence type="ECO:0000313" key="10">
    <source>
        <dbReference type="Proteomes" id="UP000199062"/>
    </source>
</evidence>
<dbReference type="Proteomes" id="UP000199062">
    <property type="component" value="Unassembled WGS sequence"/>
</dbReference>
<reference evidence="9 10" key="1">
    <citation type="submission" date="2016-10" db="EMBL/GenBank/DDBJ databases">
        <authorList>
            <person name="de Groot N.N."/>
        </authorList>
    </citation>
    <scope>NUCLEOTIDE SEQUENCE [LARGE SCALE GENOMIC DNA]</scope>
    <source>
        <strain evidence="9 10">CGMCC 1.10457</strain>
    </source>
</reference>
<dbReference type="Pfam" id="PF17042">
    <property type="entry name" value="NBD_C"/>
    <property type="match status" value="1"/>
</dbReference>
<comment type="similarity">
    <text evidence="1">Belongs to the four-carbon acid sugar kinase family.</text>
</comment>
<organism evidence="9 10">
    <name type="scientific">Halomicrobium zhouii</name>
    <dbReference type="NCBI Taxonomy" id="767519"/>
    <lineage>
        <taxon>Archaea</taxon>
        <taxon>Methanobacteriati</taxon>
        <taxon>Methanobacteriota</taxon>
        <taxon>Stenosarchaea group</taxon>
        <taxon>Halobacteria</taxon>
        <taxon>Halobacteriales</taxon>
        <taxon>Haloarculaceae</taxon>
        <taxon>Halomicrobium</taxon>
    </lineage>
</organism>
<accession>A0A1I6KES3</accession>
<dbReference type="InterPro" id="IPR010737">
    <property type="entry name" value="4-carb_acid_sugar_kinase_N"/>
</dbReference>
<evidence type="ECO:0000256" key="5">
    <source>
        <dbReference type="ARBA" id="ARBA00022840"/>
    </source>
</evidence>
<evidence type="ECO:0000313" key="9">
    <source>
        <dbReference type="EMBL" id="SFR89755.1"/>
    </source>
</evidence>
<gene>
    <name evidence="9" type="ORF">SAMN05216559_0683</name>
</gene>
<feature type="domain" description="Four-carbon acid sugar kinase nucleotide binding" evidence="8">
    <location>
        <begin position="251"/>
        <end position="415"/>
    </location>
</feature>
<keyword evidence="3" id="KW-0547">Nucleotide-binding</keyword>
<evidence type="ECO:0000256" key="4">
    <source>
        <dbReference type="ARBA" id="ARBA00022777"/>
    </source>
</evidence>
<keyword evidence="4" id="KW-0418">Kinase</keyword>
<dbReference type="AlphaFoldDB" id="A0A1I6KES3"/>
<feature type="domain" description="Four-carbon acid sugar kinase N-terminal" evidence="7">
    <location>
        <begin position="15"/>
        <end position="240"/>
    </location>
</feature>
<dbReference type="GO" id="GO:0005524">
    <property type="term" value="F:ATP binding"/>
    <property type="evidence" value="ECO:0007669"/>
    <property type="project" value="UniProtKB-KW"/>
</dbReference>
<evidence type="ECO:0000256" key="2">
    <source>
        <dbReference type="ARBA" id="ARBA00022679"/>
    </source>
</evidence>
<keyword evidence="5" id="KW-0067">ATP-binding</keyword>
<dbReference type="InterPro" id="IPR042213">
    <property type="entry name" value="NBD_C_sf"/>
</dbReference>